<dbReference type="Proteomes" id="UP000198852">
    <property type="component" value="Unassembled WGS sequence"/>
</dbReference>
<keyword evidence="3" id="KW-1185">Reference proteome</keyword>
<name>A0A1I6UF21_9PSEU</name>
<organism evidence="2 3">
    <name type="scientific">Saccharopolyspora flava</name>
    <dbReference type="NCBI Taxonomy" id="95161"/>
    <lineage>
        <taxon>Bacteria</taxon>
        <taxon>Bacillati</taxon>
        <taxon>Actinomycetota</taxon>
        <taxon>Actinomycetes</taxon>
        <taxon>Pseudonocardiales</taxon>
        <taxon>Pseudonocardiaceae</taxon>
        <taxon>Saccharopolyspora</taxon>
    </lineage>
</organism>
<protein>
    <submittedName>
        <fullName evidence="2">Lactoylglutathione lyase</fullName>
    </submittedName>
</protein>
<dbReference type="InterPro" id="IPR037523">
    <property type="entry name" value="VOC_core"/>
</dbReference>
<dbReference type="InterPro" id="IPR029068">
    <property type="entry name" value="Glyas_Bleomycin-R_OHBP_Dase"/>
</dbReference>
<dbReference type="STRING" id="95161.SAMN05660874_04864"/>
<evidence type="ECO:0000313" key="3">
    <source>
        <dbReference type="Proteomes" id="UP000198852"/>
    </source>
</evidence>
<dbReference type="Gene3D" id="3.10.180.10">
    <property type="entry name" value="2,3-Dihydroxybiphenyl 1,2-Dioxygenase, domain 1"/>
    <property type="match status" value="1"/>
</dbReference>
<dbReference type="GO" id="GO:0016829">
    <property type="term" value="F:lyase activity"/>
    <property type="evidence" value="ECO:0007669"/>
    <property type="project" value="UniProtKB-KW"/>
</dbReference>
<gene>
    <name evidence="2" type="ORF">SAMN05660874_04864</name>
</gene>
<dbReference type="PANTHER" id="PTHR33993">
    <property type="entry name" value="GLYOXALASE-RELATED"/>
    <property type="match status" value="1"/>
</dbReference>
<dbReference type="PROSITE" id="PS51819">
    <property type="entry name" value="VOC"/>
    <property type="match status" value="1"/>
</dbReference>
<proteinExistence type="predicted"/>
<sequence>MLDSPRYGFTKIVVNDLDAEFAFYRAVLGRVERTRYEFDTLAEILMTSPGGTDQSLGLLHFKGKPAPTPGSSVLGFQTADIEDTVRRAEEAGGTVTEPPKEIPEVGVKVAFVQDPEGHVLELVEQL</sequence>
<dbReference type="EMBL" id="FOZX01000010">
    <property type="protein sequence ID" value="SFT00011.1"/>
    <property type="molecule type" value="Genomic_DNA"/>
</dbReference>
<dbReference type="OrthoDB" id="9798201at2"/>
<dbReference type="Pfam" id="PF00903">
    <property type="entry name" value="Glyoxalase"/>
    <property type="match status" value="1"/>
</dbReference>
<evidence type="ECO:0000313" key="2">
    <source>
        <dbReference type="EMBL" id="SFT00011.1"/>
    </source>
</evidence>
<evidence type="ECO:0000259" key="1">
    <source>
        <dbReference type="PROSITE" id="PS51819"/>
    </source>
</evidence>
<dbReference type="InterPro" id="IPR052164">
    <property type="entry name" value="Anthracycline_SecMetBiosynth"/>
</dbReference>
<dbReference type="AlphaFoldDB" id="A0A1I6UF21"/>
<accession>A0A1I6UF21</accession>
<keyword evidence="2" id="KW-0456">Lyase</keyword>
<dbReference type="InterPro" id="IPR004360">
    <property type="entry name" value="Glyas_Fos-R_dOase_dom"/>
</dbReference>
<dbReference type="RefSeq" id="WP_093422322.1">
    <property type="nucleotide sequence ID" value="NZ_FOZX01000010.1"/>
</dbReference>
<dbReference type="SUPFAM" id="SSF54593">
    <property type="entry name" value="Glyoxalase/Bleomycin resistance protein/Dihydroxybiphenyl dioxygenase"/>
    <property type="match status" value="1"/>
</dbReference>
<feature type="domain" description="VOC" evidence="1">
    <location>
        <begin position="6"/>
        <end position="125"/>
    </location>
</feature>
<reference evidence="3" key="1">
    <citation type="submission" date="2016-10" db="EMBL/GenBank/DDBJ databases">
        <authorList>
            <person name="Varghese N."/>
            <person name="Submissions S."/>
        </authorList>
    </citation>
    <scope>NUCLEOTIDE SEQUENCE [LARGE SCALE GENOMIC DNA]</scope>
    <source>
        <strain evidence="3">DSM 44771</strain>
    </source>
</reference>